<keyword evidence="2" id="KW-1185">Reference proteome</keyword>
<accession>A0ABY7WPF6</accession>
<dbReference type="EMBL" id="CP117884">
    <property type="protein sequence ID" value="WDF82068.1"/>
    <property type="molecule type" value="Genomic_DNA"/>
</dbReference>
<dbReference type="Proteomes" id="UP001220377">
    <property type="component" value="Chromosome"/>
</dbReference>
<dbReference type="InterPro" id="IPR021146">
    <property type="entry name" value="Phage_gp6-like_head-tail"/>
</dbReference>
<reference evidence="1 2" key="1">
    <citation type="submission" date="2023-02" db="EMBL/GenBank/DDBJ databases">
        <title>Genome sequence of Lacticaseibacillus sp. KACC 23028.</title>
        <authorList>
            <person name="Kim S."/>
            <person name="Heo J."/>
            <person name="Kwon S.-W."/>
        </authorList>
    </citation>
    <scope>NUCLEOTIDE SEQUENCE [LARGE SCALE GENOMIC DNA]</scope>
    <source>
        <strain evidence="1 2">KACC 23028</strain>
    </source>
</reference>
<name>A0ABY7WPF6_9LACO</name>
<evidence type="ECO:0000313" key="1">
    <source>
        <dbReference type="EMBL" id="WDF82068.1"/>
    </source>
</evidence>
<sequence>MLTLEQAKTSLRVSQNADDAMIQNFIDTAQEYVIGAVNSAKTIDDFKDNNRFDLAVLLLVGYWYDSRGDNSAPWIPDAALSLIQQIRGDSYGTD</sequence>
<protein>
    <submittedName>
        <fullName evidence="1">Head-tail connector protein</fullName>
    </submittedName>
</protein>
<dbReference type="RefSeq" id="WP_274259281.1">
    <property type="nucleotide sequence ID" value="NZ_CP117884.1"/>
</dbReference>
<dbReference type="CDD" id="cd08054">
    <property type="entry name" value="gp6"/>
    <property type="match status" value="1"/>
</dbReference>
<organism evidence="1 2">
    <name type="scientific">Lacticaseibacillus pabuli</name>
    <dbReference type="NCBI Taxonomy" id="3025672"/>
    <lineage>
        <taxon>Bacteria</taxon>
        <taxon>Bacillati</taxon>
        <taxon>Bacillota</taxon>
        <taxon>Bacilli</taxon>
        <taxon>Lactobacillales</taxon>
        <taxon>Lactobacillaceae</taxon>
        <taxon>Lacticaseibacillus</taxon>
    </lineage>
</organism>
<proteinExistence type="predicted"/>
<dbReference type="InterPro" id="IPR006450">
    <property type="entry name" value="Phage_HK97_gp6-like"/>
</dbReference>
<evidence type="ECO:0000313" key="2">
    <source>
        <dbReference type="Proteomes" id="UP001220377"/>
    </source>
</evidence>
<gene>
    <name evidence="1" type="ORF">PQ472_09060</name>
</gene>
<dbReference type="Gene3D" id="1.10.3230.30">
    <property type="entry name" value="Phage gp6-like head-tail connector protein"/>
    <property type="match status" value="1"/>
</dbReference>
<dbReference type="Pfam" id="PF05135">
    <property type="entry name" value="Phage_connect_1"/>
    <property type="match status" value="1"/>
</dbReference>
<dbReference type="NCBIfam" id="TIGR01560">
    <property type="entry name" value="put_DNA_pack"/>
    <property type="match status" value="1"/>
</dbReference>